<evidence type="ECO:0000313" key="2">
    <source>
        <dbReference type="Proteomes" id="UP000033035"/>
    </source>
</evidence>
<dbReference type="RefSeq" id="WP_167331512.1">
    <property type="nucleotide sequence ID" value="NZ_AUAE01000037.1"/>
</dbReference>
<name>A0A0F5J8W4_9BACT</name>
<dbReference type="PATRIC" id="fig|1203610.3.peg.3806"/>
<reference evidence="1 2" key="1">
    <citation type="submission" date="2013-04" db="EMBL/GenBank/DDBJ databases">
        <title>The Genome Sequence of Parabacteroides gordonii DSM 23371.</title>
        <authorList>
            <consortium name="The Broad Institute Genomics Platform"/>
            <person name="Earl A."/>
            <person name="Ward D."/>
            <person name="Feldgarden M."/>
            <person name="Gevers D."/>
            <person name="Martens E."/>
            <person name="Sakamoto M."/>
            <person name="Benno Y."/>
            <person name="Suzuki N."/>
            <person name="Matsunaga N."/>
            <person name="Koshihara K."/>
            <person name="Seki M."/>
            <person name="Komiya H."/>
            <person name="Walker B."/>
            <person name="Young S."/>
            <person name="Zeng Q."/>
            <person name="Gargeya S."/>
            <person name="Fitzgerald M."/>
            <person name="Haas B."/>
            <person name="Abouelleil A."/>
            <person name="Allen A.W."/>
            <person name="Alvarado L."/>
            <person name="Arachchi H.M."/>
            <person name="Berlin A.M."/>
            <person name="Chapman S.B."/>
            <person name="Gainer-Dewar J."/>
            <person name="Goldberg J."/>
            <person name="Griggs A."/>
            <person name="Gujja S."/>
            <person name="Hansen M."/>
            <person name="Howarth C."/>
            <person name="Imamovic A."/>
            <person name="Ireland A."/>
            <person name="Larimer J."/>
            <person name="McCowan C."/>
            <person name="Murphy C."/>
            <person name="Pearson M."/>
            <person name="Poon T.W."/>
            <person name="Priest M."/>
            <person name="Roberts A."/>
            <person name="Saif S."/>
            <person name="Shea T."/>
            <person name="Sisk P."/>
            <person name="Sykes S."/>
            <person name="Wortman J."/>
            <person name="Nusbaum C."/>
            <person name="Birren B."/>
        </authorList>
    </citation>
    <scope>NUCLEOTIDE SEQUENCE [LARGE SCALE GENOMIC DNA]</scope>
    <source>
        <strain evidence="1 2">MS-1</strain>
    </source>
</reference>
<sequence>MNRRERLELEISNIQAKLDNPPKETPSHILKSWRKDLVSLEFELNNLVDGEEDNNY</sequence>
<comment type="caution">
    <text evidence="1">The sequence shown here is derived from an EMBL/GenBank/DDBJ whole genome shotgun (WGS) entry which is preliminary data.</text>
</comment>
<dbReference type="AlphaFoldDB" id="A0A0F5J8W4"/>
<keyword evidence="2" id="KW-1185">Reference proteome</keyword>
<dbReference type="EMBL" id="AQHW01000017">
    <property type="protein sequence ID" value="KKB54153.1"/>
    <property type="molecule type" value="Genomic_DNA"/>
</dbReference>
<dbReference type="HOGENOM" id="CLU_3004739_0_0_10"/>
<proteinExistence type="predicted"/>
<dbReference type="Proteomes" id="UP000033035">
    <property type="component" value="Unassembled WGS sequence"/>
</dbReference>
<evidence type="ECO:0000313" key="1">
    <source>
        <dbReference type="EMBL" id="KKB54153.1"/>
    </source>
</evidence>
<protein>
    <submittedName>
        <fullName evidence="1">Uncharacterized protein</fullName>
    </submittedName>
</protein>
<accession>A0A0F5J8W4</accession>
<organism evidence="1 2">
    <name type="scientific">Parabacteroides gordonii MS-1 = DSM 23371</name>
    <dbReference type="NCBI Taxonomy" id="1203610"/>
    <lineage>
        <taxon>Bacteria</taxon>
        <taxon>Pseudomonadati</taxon>
        <taxon>Bacteroidota</taxon>
        <taxon>Bacteroidia</taxon>
        <taxon>Bacteroidales</taxon>
        <taxon>Tannerellaceae</taxon>
        <taxon>Parabacteroides</taxon>
    </lineage>
</organism>
<gene>
    <name evidence="1" type="ORF">HMPREF1536_03734</name>
</gene>